<feature type="compositionally biased region" description="Polar residues" evidence="14">
    <location>
        <begin position="52"/>
        <end position="61"/>
    </location>
</feature>
<keyword evidence="10" id="KW-0012">Acyltransferase</keyword>
<dbReference type="Pfam" id="PF17964">
    <property type="entry name" value="Big_10"/>
    <property type="match status" value="1"/>
</dbReference>
<feature type="domain" description="L,D-TPase catalytic" evidence="15">
    <location>
        <begin position="237"/>
        <end position="361"/>
    </location>
</feature>
<protein>
    <submittedName>
        <fullName evidence="16">L,D-transpeptidase family protein</fullName>
    </submittedName>
</protein>
<evidence type="ECO:0000256" key="11">
    <source>
        <dbReference type="ARBA" id="ARBA00023316"/>
    </source>
</evidence>
<evidence type="ECO:0000256" key="3">
    <source>
        <dbReference type="ARBA" id="ARBA00022679"/>
    </source>
</evidence>
<dbReference type="SUPFAM" id="SSF141523">
    <property type="entry name" value="L,D-transpeptidase catalytic domain-like"/>
    <property type="match status" value="1"/>
</dbReference>
<evidence type="ECO:0000256" key="13">
    <source>
        <dbReference type="PROSITE-ProRule" id="PRU01373"/>
    </source>
</evidence>
<gene>
    <name evidence="16" type="ORF">GP475_09595</name>
</gene>
<dbReference type="GO" id="GO:0008360">
    <property type="term" value="P:regulation of cell shape"/>
    <property type="evidence" value="ECO:0007669"/>
    <property type="project" value="UniProtKB-UniRule"/>
</dbReference>
<sequence length="391" mass="42547">MRRGDVGTQWRRICGALVCASALVLTGCTINGSGSSGDASQQEAAPQPPKISVNNNATDVNPTEPVTVKSQDEGLSKVTMVNENGYEVKSKLSDDGMSWTTDEVLGYYRTYTVTATDKNGEKTTSTFQTMQPAATVDASLSPIEGSTVGVGQTIGIRFSAPVNDRKAAQDAIKVTTDPGVEGAFYWLSDVELRWRPKDYWAPGTHVKVEAKLYGVNLGNDYYGSSDVSTDFTIGDRVISIVDDNTKTMEVYRNGELLRTIPVSLGSSRWPTPNGTYIIGDLNPSMVMDSETYGLSHDHGGYRTKVNWATQMSYSGIYVHGAPWSVWAQGNTNTSHGCVNVTDDAARWFQQISKRGDLVWVRNTQGGTLSGYDGLGDWNIPWETWKAGNADE</sequence>
<dbReference type="InterPro" id="IPR041280">
    <property type="entry name" value="Big_10"/>
</dbReference>
<evidence type="ECO:0000256" key="14">
    <source>
        <dbReference type="SAM" id="MobiDB-lite"/>
    </source>
</evidence>
<dbReference type="CDD" id="cd16913">
    <property type="entry name" value="YkuD_like"/>
    <property type="match status" value="1"/>
</dbReference>
<dbReference type="Gene3D" id="2.60.40.3780">
    <property type="match status" value="1"/>
</dbReference>
<proteinExistence type="predicted"/>
<dbReference type="EMBL" id="CP046884">
    <property type="protein sequence ID" value="QNQ90865.1"/>
    <property type="molecule type" value="Genomic_DNA"/>
</dbReference>
<evidence type="ECO:0000256" key="4">
    <source>
        <dbReference type="ARBA" id="ARBA00022729"/>
    </source>
</evidence>
<dbReference type="InterPro" id="IPR005490">
    <property type="entry name" value="LD_TPept_cat_dom"/>
</dbReference>
<dbReference type="InterPro" id="IPR050979">
    <property type="entry name" value="LD-transpeptidase"/>
</dbReference>
<name>A0A7H0SQP0_9CORY</name>
<comment type="pathway">
    <text evidence="1 13">Cell wall biogenesis; peptidoglycan biosynthesis.</text>
</comment>
<reference evidence="16 17" key="1">
    <citation type="submission" date="2019-12" db="EMBL/GenBank/DDBJ databases">
        <title>Corynebacterium sp. nov., isolated from feces of the Anser Albifrons in China.</title>
        <authorList>
            <person name="Liu Q."/>
        </authorList>
    </citation>
    <scope>NUCLEOTIDE SEQUENCE [LARGE SCALE GENOMIC DNA]</scope>
    <source>
        <strain evidence="16 17">4H37-19</strain>
    </source>
</reference>
<organism evidence="16 17">
    <name type="scientific">Corynebacterium poyangense</name>
    <dbReference type="NCBI Taxonomy" id="2684405"/>
    <lineage>
        <taxon>Bacteria</taxon>
        <taxon>Bacillati</taxon>
        <taxon>Actinomycetota</taxon>
        <taxon>Actinomycetes</taxon>
        <taxon>Mycobacteriales</taxon>
        <taxon>Corynebacteriaceae</taxon>
        <taxon>Corynebacterium</taxon>
    </lineage>
</organism>
<evidence type="ECO:0000256" key="7">
    <source>
        <dbReference type="ARBA" id="ARBA00023136"/>
    </source>
</evidence>
<dbReference type="Gene3D" id="2.40.440.10">
    <property type="entry name" value="L,D-transpeptidase catalytic domain-like"/>
    <property type="match status" value="1"/>
</dbReference>
<evidence type="ECO:0000313" key="16">
    <source>
        <dbReference type="EMBL" id="QNQ90865.1"/>
    </source>
</evidence>
<dbReference type="GO" id="GO:0071972">
    <property type="term" value="F:peptidoglycan L,D-transpeptidase activity"/>
    <property type="evidence" value="ECO:0007669"/>
    <property type="project" value="TreeGrafter"/>
</dbReference>
<dbReference type="InterPro" id="IPR038063">
    <property type="entry name" value="Transpep_catalytic_dom"/>
</dbReference>
<dbReference type="PANTHER" id="PTHR30582:SF2">
    <property type="entry name" value="L,D-TRANSPEPTIDASE YCIB-RELATED"/>
    <property type="match status" value="1"/>
</dbReference>
<dbReference type="KEGG" id="cpoy:GP475_09595"/>
<keyword evidence="5 13" id="KW-0133">Cell shape</keyword>
<evidence type="ECO:0000313" key="17">
    <source>
        <dbReference type="Proteomes" id="UP000516320"/>
    </source>
</evidence>
<dbReference type="UniPathway" id="UPA00219"/>
<feature type="region of interest" description="Disordered" evidence="14">
    <location>
        <begin position="33"/>
        <end position="74"/>
    </location>
</feature>
<evidence type="ECO:0000256" key="8">
    <source>
        <dbReference type="ARBA" id="ARBA00023139"/>
    </source>
</evidence>
<evidence type="ECO:0000256" key="6">
    <source>
        <dbReference type="ARBA" id="ARBA00022984"/>
    </source>
</evidence>
<dbReference type="PANTHER" id="PTHR30582">
    <property type="entry name" value="L,D-TRANSPEPTIDASE"/>
    <property type="match status" value="1"/>
</dbReference>
<dbReference type="AlphaFoldDB" id="A0A7H0SQP0"/>
<evidence type="ECO:0000256" key="2">
    <source>
        <dbReference type="ARBA" id="ARBA00022475"/>
    </source>
</evidence>
<feature type="active site" description="Proton donor/acceptor" evidence="13">
    <location>
        <position position="319"/>
    </location>
</feature>
<dbReference type="RefSeq" id="WP_187974175.1">
    <property type="nucleotide sequence ID" value="NZ_CP046884.1"/>
</dbReference>
<dbReference type="PROSITE" id="PS51257">
    <property type="entry name" value="PROKAR_LIPOPROTEIN"/>
    <property type="match status" value="1"/>
</dbReference>
<evidence type="ECO:0000256" key="5">
    <source>
        <dbReference type="ARBA" id="ARBA00022960"/>
    </source>
</evidence>
<accession>A0A7H0SQP0</accession>
<keyword evidence="11 13" id="KW-0961">Cell wall biogenesis/degradation</keyword>
<keyword evidence="3" id="KW-0808">Transferase</keyword>
<evidence type="ECO:0000256" key="1">
    <source>
        <dbReference type="ARBA" id="ARBA00004752"/>
    </source>
</evidence>
<feature type="active site" description="Nucleophile" evidence="13">
    <location>
        <position position="337"/>
    </location>
</feature>
<dbReference type="Proteomes" id="UP000516320">
    <property type="component" value="Chromosome"/>
</dbReference>
<evidence type="ECO:0000256" key="10">
    <source>
        <dbReference type="ARBA" id="ARBA00023315"/>
    </source>
</evidence>
<evidence type="ECO:0000256" key="9">
    <source>
        <dbReference type="ARBA" id="ARBA00023288"/>
    </source>
</evidence>
<dbReference type="PROSITE" id="PS52029">
    <property type="entry name" value="LD_TPASE"/>
    <property type="match status" value="1"/>
</dbReference>
<keyword evidence="4" id="KW-0732">Signal</keyword>
<evidence type="ECO:0000256" key="12">
    <source>
        <dbReference type="ARBA" id="ARBA00060592"/>
    </source>
</evidence>
<keyword evidence="2" id="KW-1003">Cell membrane</keyword>
<feature type="compositionally biased region" description="Polar residues" evidence="14">
    <location>
        <begin position="33"/>
        <end position="44"/>
    </location>
</feature>
<dbReference type="Pfam" id="PF03734">
    <property type="entry name" value="YkuD"/>
    <property type="match status" value="1"/>
</dbReference>
<dbReference type="FunFam" id="2.40.440.10:FF:000005">
    <property type="entry name" value="L,D-transpeptidase 2"/>
    <property type="match status" value="1"/>
</dbReference>
<keyword evidence="7" id="KW-0472">Membrane</keyword>
<dbReference type="CDD" id="cd13432">
    <property type="entry name" value="LDT_IgD_like_2"/>
    <property type="match status" value="1"/>
</dbReference>
<dbReference type="Gene3D" id="2.60.40.3710">
    <property type="match status" value="1"/>
</dbReference>
<comment type="pathway">
    <text evidence="12">Glycan biosynthesis.</text>
</comment>
<keyword evidence="6 13" id="KW-0573">Peptidoglycan synthesis</keyword>
<dbReference type="GO" id="GO:0016746">
    <property type="term" value="F:acyltransferase activity"/>
    <property type="evidence" value="ECO:0007669"/>
    <property type="project" value="UniProtKB-KW"/>
</dbReference>
<evidence type="ECO:0000259" key="15">
    <source>
        <dbReference type="PROSITE" id="PS52029"/>
    </source>
</evidence>
<keyword evidence="17" id="KW-1185">Reference proteome</keyword>
<dbReference type="GO" id="GO:0005576">
    <property type="term" value="C:extracellular region"/>
    <property type="evidence" value="ECO:0007669"/>
    <property type="project" value="TreeGrafter"/>
</dbReference>
<dbReference type="GO" id="GO:0071555">
    <property type="term" value="P:cell wall organization"/>
    <property type="evidence" value="ECO:0007669"/>
    <property type="project" value="UniProtKB-UniRule"/>
</dbReference>
<keyword evidence="8" id="KW-0564">Palmitate</keyword>
<dbReference type="GO" id="GO:0018104">
    <property type="term" value="P:peptidoglycan-protein cross-linking"/>
    <property type="evidence" value="ECO:0007669"/>
    <property type="project" value="TreeGrafter"/>
</dbReference>
<keyword evidence="9" id="KW-0449">Lipoprotein</keyword>